<keyword evidence="4 17" id="KW-0812">Transmembrane</keyword>
<dbReference type="Proteomes" id="UP001556367">
    <property type="component" value="Unassembled WGS sequence"/>
</dbReference>
<evidence type="ECO:0000256" key="17">
    <source>
        <dbReference type="SAM" id="Phobius"/>
    </source>
</evidence>
<comment type="similarity">
    <text evidence="2">Belongs to the glycosyl hydrolase 5 (cellulase A) family.</text>
</comment>
<feature type="compositionally biased region" description="Polar residues" evidence="16">
    <location>
        <begin position="31"/>
        <end position="44"/>
    </location>
</feature>
<evidence type="ECO:0000259" key="18">
    <source>
        <dbReference type="Pfam" id="PF00150"/>
    </source>
</evidence>
<evidence type="ECO:0000313" key="19">
    <source>
        <dbReference type="EMBL" id="KAL0947441.1"/>
    </source>
</evidence>
<comment type="caution">
    <text evidence="19">The sequence shown here is derived from an EMBL/GenBank/DDBJ whole genome shotgun (WGS) entry which is preliminary data.</text>
</comment>
<keyword evidence="10" id="KW-0326">Glycosidase</keyword>
<dbReference type="InterPro" id="IPR017853">
    <property type="entry name" value="GH"/>
</dbReference>
<dbReference type="PANTHER" id="PTHR31297:SF34">
    <property type="entry name" value="GLUCAN 1,3-BETA-GLUCOSIDASE 2"/>
    <property type="match status" value="1"/>
</dbReference>
<feature type="region of interest" description="Disordered" evidence="16">
    <location>
        <begin position="190"/>
        <end position="211"/>
    </location>
</feature>
<evidence type="ECO:0000256" key="3">
    <source>
        <dbReference type="ARBA" id="ARBA00022475"/>
    </source>
</evidence>
<name>A0ABR3IW49_9AGAR</name>
<evidence type="ECO:0000256" key="7">
    <source>
        <dbReference type="ARBA" id="ARBA00022989"/>
    </source>
</evidence>
<dbReference type="Gene3D" id="3.20.20.80">
    <property type="entry name" value="Glycosidases"/>
    <property type="match status" value="1"/>
</dbReference>
<reference evidence="20" key="1">
    <citation type="submission" date="2024-06" db="EMBL/GenBank/DDBJ databases">
        <title>Multi-omics analyses provide insights into the biosynthesis of the anticancer antibiotic pleurotin in Hohenbuehelia grisea.</title>
        <authorList>
            <person name="Weaver J.A."/>
            <person name="Alberti F."/>
        </authorList>
    </citation>
    <scope>NUCLEOTIDE SEQUENCE [LARGE SCALE GENOMIC DNA]</scope>
    <source>
        <strain evidence="20">T-177</strain>
    </source>
</reference>
<organism evidence="19 20">
    <name type="scientific">Hohenbuehelia grisea</name>
    <dbReference type="NCBI Taxonomy" id="104357"/>
    <lineage>
        <taxon>Eukaryota</taxon>
        <taxon>Fungi</taxon>
        <taxon>Dikarya</taxon>
        <taxon>Basidiomycota</taxon>
        <taxon>Agaricomycotina</taxon>
        <taxon>Agaricomycetes</taxon>
        <taxon>Agaricomycetidae</taxon>
        <taxon>Agaricales</taxon>
        <taxon>Pleurotineae</taxon>
        <taxon>Pleurotaceae</taxon>
        <taxon>Hohenbuehelia</taxon>
    </lineage>
</organism>
<evidence type="ECO:0000313" key="20">
    <source>
        <dbReference type="Proteomes" id="UP001556367"/>
    </source>
</evidence>
<dbReference type="InterPro" id="IPR050386">
    <property type="entry name" value="Glycosyl_hydrolase_5"/>
</dbReference>
<feature type="compositionally biased region" description="Polar residues" evidence="16">
    <location>
        <begin position="79"/>
        <end position="95"/>
    </location>
</feature>
<keyword evidence="7 17" id="KW-1133">Transmembrane helix</keyword>
<keyword evidence="8 17" id="KW-0472">Membrane</keyword>
<keyword evidence="11" id="KW-0961">Cell wall biogenesis/degradation</keyword>
<dbReference type="SUPFAM" id="SSF51445">
    <property type="entry name" value="(Trans)glycosidases"/>
    <property type="match status" value="1"/>
</dbReference>
<gene>
    <name evidence="19" type="ORF">HGRIS_013549</name>
</gene>
<comment type="catalytic activity">
    <reaction evidence="12">
        <text>Successive hydrolysis of beta-D-glucose units from the non-reducing ends of (1-&gt;3)-beta-D-glucans, releasing alpha-glucose.</text>
        <dbReference type="EC" id="3.2.1.58"/>
    </reaction>
</comment>
<comment type="function">
    <text evidence="13">Glucosidase involved in the degradation of cellulosic biomass. Active on lichenan.</text>
</comment>
<evidence type="ECO:0000256" key="16">
    <source>
        <dbReference type="SAM" id="MobiDB-lite"/>
    </source>
</evidence>
<evidence type="ECO:0000256" key="5">
    <source>
        <dbReference type="ARBA" id="ARBA00022801"/>
    </source>
</evidence>
<dbReference type="InterPro" id="IPR001547">
    <property type="entry name" value="Glyco_hydro_5"/>
</dbReference>
<dbReference type="Pfam" id="PF00150">
    <property type="entry name" value="Cellulase"/>
    <property type="match status" value="1"/>
</dbReference>
<keyword evidence="20" id="KW-1185">Reference proteome</keyword>
<feature type="transmembrane region" description="Helical" evidence="17">
    <location>
        <begin position="158"/>
        <end position="180"/>
    </location>
</feature>
<evidence type="ECO:0000256" key="15">
    <source>
        <dbReference type="ARBA" id="ARBA00041260"/>
    </source>
</evidence>
<protein>
    <recommendedName>
        <fullName evidence="14">glucan 1,3-beta-glucosidase</fullName>
        <ecNumber evidence="14">3.2.1.58</ecNumber>
    </recommendedName>
    <alternativeName>
        <fullName evidence="15">Exo-1,3-beta-glucanase D</fullName>
    </alternativeName>
</protein>
<keyword evidence="3" id="KW-1003">Cell membrane</keyword>
<evidence type="ECO:0000256" key="14">
    <source>
        <dbReference type="ARBA" id="ARBA00038929"/>
    </source>
</evidence>
<accession>A0ABR3IW49</accession>
<evidence type="ECO:0000256" key="1">
    <source>
        <dbReference type="ARBA" id="ARBA00004401"/>
    </source>
</evidence>
<dbReference type="EMBL" id="JASNQZ010000015">
    <property type="protein sequence ID" value="KAL0947441.1"/>
    <property type="molecule type" value="Genomic_DNA"/>
</dbReference>
<keyword evidence="5" id="KW-0378">Hydrolase</keyword>
<keyword evidence="6" id="KW-0735">Signal-anchor</keyword>
<keyword evidence="9" id="KW-0325">Glycoprotein</keyword>
<evidence type="ECO:0000256" key="10">
    <source>
        <dbReference type="ARBA" id="ARBA00023295"/>
    </source>
</evidence>
<evidence type="ECO:0000256" key="4">
    <source>
        <dbReference type="ARBA" id="ARBA00022692"/>
    </source>
</evidence>
<comment type="subcellular location">
    <subcellularLocation>
        <location evidence="1">Cell membrane</location>
        <topology evidence="1">Single-pass type II membrane protein</topology>
    </subcellularLocation>
</comment>
<evidence type="ECO:0000256" key="11">
    <source>
        <dbReference type="ARBA" id="ARBA00023316"/>
    </source>
</evidence>
<dbReference type="PANTHER" id="PTHR31297">
    <property type="entry name" value="GLUCAN ENDO-1,6-BETA-GLUCOSIDASE B"/>
    <property type="match status" value="1"/>
</dbReference>
<evidence type="ECO:0000256" key="13">
    <source>
        <dbReference type="ARBA" id="ARBA00037126"/>
    </source>
</evidence>
<evidence type="ECO:0000256" key="2">
    <source>
        <dbReference type="ARBA" id="ARBA00005641"/>
    </source>
</evidence>
<feature type="region of interest" description="Disordered" evidence="16">
    <location>
        <begin position="1"/>
        <end position="151"/>
    </location>
</feature>
<evidence type="ECO:0000256" key="8">
    <source>
        <dbReference type="ARBA" id="ARBA00023136"/>
    </source>
</evidence>
<dbReference type="EC" id="3.2.1.58" evidence="14"/>
<evidence type="ECO:0000256" key="12">
    <source>
        <dbReference type="ARBA" id="ARBA00036824"/>
    </source>
</evidence>
<feature type="domain" description="Glycoside hydrolase family 5" evidence="18">
    <location>
        <begin position="325"/>
        <end position="534"/>
    </location>
</feature>
<proteinExistence type="inferred from homology"/>
<feature type="compositionally biased region" description="Basic and acidic residues" evidence="16">
    <location>
        <begin position="113"/>
        <end position="126"/>
    </location>
</feature>
<evidence type="ECO:0000256" key="6">
    <source>
        <dbReference type="ARBA" id="ARBA00022968"/>
    </source>
</evidence>
<sequence length="795" mass="85683">MAQPNPQPSSDIQYDPLPLTQDHSQGYDAPSLSNPGTPSFNSPRLSPAESPAQSALGAGTPQPRFIGAALYSEGGNPRDSVTSSQPTLTGNSEYSGSVYALKDTLGSHNSAPYRDDPSDGYDKDAQGHPMLPLGNDSRFLGDKEQYTPPPKAKSRRKVIILAILAALILLILAIVIPVYFAVVRPKTRTAVAPSDDSTSDPGHEDEPNHIPAKPVAAIVTGGDGSKVTLEDGTEMTYRNTLGGYWYYDENDPFNNGARAQAHTPALNETFRYGIDRIRGVNLGGWLNTEPFISPAIYEKYSSASPPVVDEWSLSVAMRADAAGGGIDQMEEHYRTFITEKDFAEIAGAGLNYVRIPIGYWAVETKQDEPFLAKTSWTYFLKAIKWSRKYGLRINLDLHAIPGSQNVWNHSGRQGRVNFLKGPMGYANAQRALDIIRVLAEFISQDQYKDVVTMFGILNEPQETEVGHDSLSRFYMEAYKIVRTASGVGEGKGPIISFHDGFSPRGDWAGFIPNADRIALDSHPYIAFNGQSDSPMSSYANVPCRNWGASFNASMGEFGLTTAGEWSNAVTDCGLFLNGVGDGVRYEGTHSASGSPRVGSCERWTDWAKYSTSMKRDIMQFTMASMDAFQNYFFWTWKIGPSLVTGKVETPAWSYQLGLINGWMPTDPRQADGVCGNIAPWTPPLRPGSGNVPAGALSWPPPSITQGGPATLLPAYTPTGPIPTLPGPTLSGAAMTATPDVGSGWANANDNAGYMTEIATCSYLPAWPAATAQVPPLCGVAARREAAPLPGPTPAP</sequence>
<evidence type="ECO:0000256" key="9">
    <source>
        <dbReference type="ARBA" id="ARBA00023180"/>
    </source>
</evidence>